<evidence type="ECO:0000313" key="1">
    <source>
        <dbReference type="EMBL" id="PIR93233.1"/>
    </source>
</evidence>
<accession>A0A2H0V2B8</accession>
<gene>
    <name evidence="1" type="ORF">COT99_02110</name>
</gene>
<sequence length="109" mass="12138">MKNQQEVIQQIADQIIAAAGADKMPEGAKAAFRENLEAQIMRRLGLIIIKNLDEEGLKAYEKLTEAAPVPSVGEMQSFLEQYLPDYEEKVKAGMDEFMAEIAGHLNKKS</sequence>
<comment type="caution">
    <text evidence="1">The sequence shown here is derived from an EMBL/GenBank/DDBJ whole genome shotgun (WGS) entry which is preliminary data.</text>
</comment>
<evidence type="ECO:0000313" key="2">
    <source>
        <dbReference type="Proteomes" id="UP000228626"/>
    </source>
</evidence>
<name>A0A2H0V2B8_9BACT</name>
<dbReference type="EMBL" id="PFAR01000024">
    <property type="protein sequence ID" value="PIR93233.1"/>
    <property type="molecule type" value="Genomic_DNA"/>
</dbReference>
<dbReference type="Proteomes" id="UP000228626">
    <property type="component" value="Unassembled WGS sequence"/>
</dbReference>
<dbReference type="InterPro" id="IPR043722">
    <property type="entry name" value="DUF5663"/>
</dbReference>
<protein>
    <submittedName>
        <fullName evidence="1">Uncharacterized protein</fullName>
    </submittedName>
</protein>
<organism evidence="1 2">
    <name type="scientific">Candidatus Falkowbacteria bacterium CG10_big_fil_rev_8_21_14_0_10_43_10</name>
    <dbReference type="NCBI Taxonomy" id="1974567"/>
    <lineage>
        <taxon>Bacteria</taxon>
        <taxon>Candidatus Falkowiibacteriota</taxon>
    </lineage>
</organism>
<reference evidence="2" key="1">
    <citation type="submission" date="2017-09" db="EMBL/GenBank/DDBJ databases">
        <title>Depth-based differentiation of microbial function through sediment-hosted aquifers and enrichment of novel symbionts in the deep terrestrial subsurface.</title>
        <authorList>
            <person name="Probst A.J."/>
            <person name="Ladd B."/>
            <person name="Jarett J.K."/>
            <person name="Geller-Mcgrath D.E."/>
            <person name="Sieber C.M.K."/>
            <person name="Emerson J.B."/>
            <person name="Anantharaman K."/>
            <person name="Thomas B.C."/>
            <person name="Malmstrom R."/>
            <person name="Stieglmeier M."/>
            <person name="Klingl A."/>
            <person name="Woyke T."/>
            <person name="Ryan C.M."/>
            <person name="Banfield J.F."/>
        </authorList>
    </citation>
    <scope>NUCLEOTIDE SEQUENCE [LARGE SCALE GENOMIC DNA]</scope>
</reference>
<proteinExistence type="predicted"/>
<dbReference type="AlphaFoldDB" id="A0A2H0V2B8"/>
<dbReference type="Pfam" id="PF18908">
    <property type="entry name" value="DUF5663"/>
    <property type="match status" value="1"/>
</dbReference>